<keyword evidence="3" id="KW-1185">Reference proteome</keyword>
<name>A0A0L0SYR1_ALLM3</name>
<dbReference type="Proteomes" id="UP000054350">
    <property type="component" value="Unassembled WGS sequence"/>
</dbReference>
<protein>
    <submittedName>
        <fullName evidence="2">Uncharacterized protein</fullName>
    </submittedName>
</protein>
<evidence type="ECO:0000313" key="2">
    <source>
        <dbReference type="EMBL" id="KNE67641.1"/>
    </source>
</evidence>
<dbReference type="AlphaFoldDB" id="A0A0L0SYR1"/>
<evidence type="ECO:0000313" key="3">
    <source>
        <dbReference type="Proteomes" id="UP000054350"/>
    </source>
</evidence>
<reference evidence="2 3" key="1">
    <citation type="submission" date="2009-11" db="EMBL/GenBank/DDBJ databases">
        <title>Annotation of Allomyces macrogynus ATCC 38327.</title>
        <authorList>
            <consortium name="The Broad Institute Genome Sequencing Platform"/>
            <person name="Russ C."/>
            <person name="Cuomo C."/>
            <person name="Burger G."/>
            <person name="Gray M.W."/>
            <person name="Holland P.W.H."/>
            <person name="King N."/>
            <person name="Lang F.B.F."/>
            <person name="Roger A.J."/>
            <person name="Ruiz-Trillo I."/>
            <person name="Young S.K."/>
            <person name="Zeng Q."/>
            <person name="Gargeya S."/>
            <person name="Fitzgerald M."/>
            <person name="Haas B."/>
            <person name="Abouelleil A."/>
            <person name="Alvarado L."/>
            <person name="Arachchi H.M."/>
            <person name="Berlin A."/>
            <person name="Chapman S.B."/>
            <person name="Gearin G."/>
            <person name="Goldberg J."/>
            <person name="Griggs A."/>
            <person name="Gujja S."/>
            <person name="Hansen M."/>
            <person name="Heiman D."/>
            <person name="Howarth C."/>
            <person name="Larimer J."/>
            <person name="Lui A."/>
            <person name="MacDonald P.J.P."/>
            <person name="McCowen C."/>
            <person name="Montmayeur A."/>
            <person name="Murphy C."/>
            <person name="Neiman D."/>
            <person name="Pearson M."/>
            <person name="Priest M."/>
            <person name="Roberts A."/>
            <person name="Saif S."/>
            <person name="Shea T."/>
            <person name="Sisk P."/>
            <person name="Stolte C."/>
            <person name="Sykes S."/>
            <person name="Wortman J."/>
            <person name="Nusbaum C."/>
            <person name="Birren B."/>
        </authorList>
    </citation>
    <scope>NUCLEOTIDE SEQUENCE [LARGE SCALE GENOMIC DNA]</scope>
    <source>
        <strain evidence="2 3">ATCC 38327</strain>
    </source>
</reference>
<feature type="region of interest" description="Disordered" evidence="1">
    <location>
        <begin position="1"/>
        <end position="68"/>
    </location>
</feature>
<organism evidence="2 3">
    <name type="scientific">Allomyces macrogynus (strain ATCC 38327)</name>
    <name type="common">Allomyces javanicus var. macrogynus</name>
    <dbReference type="NCBI Taxonomy" id="578462"/>
    <lineage>
        <taxon>Eukaryota</taxon>
        <taxon>Fungi</taxon>
        <taxon>Fungi incertae sedis</taxon>
        <taxon>Blastocladiomycota</taxon>
        <taxon>Blastocladiomycetes</taxon>
        <taxon>Blastocladiales</taxon>
        <taxon>Blastocladiaceae</taxon>
        <taxon>Allomyces</taxon>
    </lineage>
</organism>
<evidence type="ECO:0000256" key="1">
    <source>
        <dbReference type="SAM" id="MobiDB-lite"/>
    </source>
</evidence>
<proteinExistence type="predicted"/>
<feature type="compositionally biased region" description="Low complexity" evidence="1">
    <location>
        <begin position="58"/>
        <end position="68"/>
    </location>
</feature>
<dbReference type="VEuPathDB" id="FungiDB:AMAG_19643"/>
<accession>A0A0L0SYR1</accession>
<reference evidence="3" key="2">
    <citation type="submission" date="2009-11" db="EMBL/GenBank/DDBJ databases">
        <title>The Genome Sequence of Allomyces macrogynus strain ATCC 38327.</title>
        <authorList>
            <consortium name="The Broad Institute Genome Sequencing Platform"/>
            <person name="Russ C."/>
            <person name="Cuomo C."/>
            <person name="Shea T."/>
            <person name="Young S.K."/>
            <person name="Zeng Q."/>
            <person name="Koehrsen M."/>
            <person name="Haas B."/>
            <person name="Borodovsky M."/>
            <person name="Guigo R."/>
            <person name="Alvarado L."/>
            <person name="Berlin A."/>
            <person name="Borenstein D."/>
            <person name="Chen Z."/>
            <person name="Engels R."/>
            <person name="Freedman E."/>
            <person name="Gellesch M."/>
            <person name="Goldberg J."/>
            <person name="Griggs A."/>
            <person name="Gujja S."/>
            <person name="Heiman D."/>
            <person name="Hepburn T."/>
            <person name="Howarth C."/>
            <person name="Jen D."/>
            <person name="Larson L."/>
            <person name="Lewis B."/>
            <person name="Mehta T."/>
            <person name="Park D."/>
            <person name="Pearson M."/>
            <person name="Roberts A."/>
            <person name="Saif S."/>
            <person name="Shenoy N."/>
            <person name="Sisk P."/>
            <person name="Stolte C."/>
            <person name="Sykes S."/>
            <person name="Walk T."/>
            <person name="White J."/>
            <person name="Yandava C."/>
            <person name="Burger G."/>
            <person name="Gray M.W."/>
            <person name="Holland P.W.H."/>
            <person name="King N."/>
            <person name="Lang F.B.F."/>
            <person name="Roger A.J."/>
            <person name="Ruiz-Trillo I."/>
            <person name="Lander E."/>
            <person name="Nusbaum C."/>
        </authorList>
    </citation>
    <scope>NUCLEOTIDE SEQUENCE [LARGE SCALE GENOMIC DNA]</scope>
    <source>
        <strain evidence="3">ATCC 38327</strain>
    </source>
</reference>
<sequence length="68" mass="6794">MAGLGDEYARNYPPSLPPLGSLPRSVATSSLGRSARAMSVASSTTKDEMMGSGPAPAPAADVAASVEE</sequence>
<dbReference type="EMBL" id="GG745353">
    <property type="protein sequence ID" value="KNE67641.1"/>
    <property type="molecule type" value="Genomic_DNA"/>
</dbReference>
<gene>
    <name evidence="2" type="ORF">AMAG_19643</name>
</gene>